<accession>A0AAN9V0N7</accession>
<dbReference type="AlphaFoldDB" id="A0AAN9V0N7"/>
<evidence type="ECO:0000313" key="2">
    <source>
        <dbReference type="Proteomes" id="UP001320420"/>
    </source>
</evidence>
<dbReference type="EMBL" id="JAKJXP020000010">
    <property type="protein sequence ID" value="KAK7755800.1"/>
    <property type="molecule type" value="Genomic_DNA"/>
</dbReference>
<dbReference type="Proteomes" id="UP001320420">
    <property type="component" value="Unassembled WGS sequence"/>
</dbReference>
<name>A0AAN9V0N7_9PEZI</name>
<protein>
    <submittedName>
        <fullName evidence="1">Uncharacterized protein</fullName>
    </submittedName>
</protein>
<keyword evidence="2" id="KW-1185">Reference proteome</keyword>
<sequence>MGRAAKNVNQLFITLIRTHHITSRKKLQRVKKAAEQCEIPFVLIRSGGAPGIMYAEGPDESGIASWVGAVKSFQYKDFQWVQKTSHAPVRIDDDEERAKHAAAGFNEVATVAEFGEVMSRKGLSQWWKVGMGYEAGDR</sequence>
<organism evidence="1 2">
    <name type="scientific">Diatrype stigma</name>
    <dbReference type="NCBI Taxonomy" id="117547"/>
    <lineage>
        <taxon>Eukaryota</taxon>
        <taxon>Fungi</taxon>
        <taxon>Dikarya</taxon>
        <taxon>Ascomycota</taxon>
        <taxon>Pezizomycotina</taxon>
        <taxon>Sordariomycetes</taxon>
        <taxon>Xylariomycetidae</taxon>
        <taxon>Xylariales</taxon>
        <taxon>Diatrypaceae</taxon>
        <taxon>Diatrype</taxon>
    </lineage>
</organism>
<gene>
    <name evidence="1" type="ORF">SLS62_002085</name>
</gene>
<reference evidence="1 2" key="1">
    <citation type="submission" date="2024-02" db="EMBL/GenBank/DDBJ databases">
        <title>De novo assembly and annotation of 12 fungi associated with fruit tree decline syndrome in Ontario, Canada.</title>
        <authorList>
            <person name="Sulman M."/>
            <person name="Ellouze W."/>
            <person name="Ilyukhin E."/>
        </authorList>
    </citation>
    <scope>NUCLEOTIDE SEQUENCE [LARGE SCALE GENOMIC DNA]</scope>
    <source>
        <strain evidence="1 2">M11/M66-122</strain>
    </source>
</reference>
<comment type="caution">
    <text evidence="1">The sequence shown here is derived from an EMBL/GenBank/DDBJ whole genome shotgun (WGS) entry which is preliminary data.</text>
</comment>
<proteinExistence type="predicted"/>
<evidence type="ECO:0000313" key="1">
    <source>
        <dbReference type="EMBL" id="KAK7755800.1"/>
    </source>
</evidence>